<accession>A0A7H8QM50</accession>
<evidence type="ECO:0000313" key="5">
    <source>
        <dbReference type="Proteomes" id="UP000509510"/>
    </source>
</evidence>
<dbReference type="KEGG" id="trg:TRUGW13939_01338"/>
<dbReference type="OrthoDB" id="1888931at2759"/>
<dbReference type="PRINTS" id="PR00080">
    <property type="entry name" value="SDRFAMILY"/>
</dbReference>
<dbReference type="Proteomes" id="UP000509510">
    <property type="component" value="Chromosome I"/>
</dbReference>
<evidence type="ECO:0000256" key="3">
    <source>
        <dbReference type="ARBA" id="ARBA00023002"/>
    </source>
</evidence>
<dbReference type="GO" id="GO:0016616">
    <property type="term" value="F:oxidoreductase activity, acting on the CH-OH group of donors, NAD or NADP as acceptor"/>
    <property type="evidence" value="ECO:0007669"/>
    <property type="project" value="UniProtKB-ARBA"/>
</dbReference>
<evidence type="ECO:0008006" key="6">
    <source>
        <dbReference type="Google" id="ProtNLM"/>
    </source>
</evidence>
<evidence type="ECO:0000256" key="1">
    <source>
        <dbReference type="ARBA" id="ARBA00006484"/>
    </source>
</evidence>
<reference evidence="5" key="1">
    <citation type="submission" date="2020-06" db="EMBL/GenBank/DDBJ databases">
        <title>A chromosome-scale genome assembly of Talaromyces rugulosus W13939.</title>
        <authorList>
            <person name="Wang B."/>
            <person name="Guo L."/>
            <person name="Ye K."/>
            <person name="Wang L."/>
        </authorList>
    </citation>
    <scope>NUCLEOTIDE SEQUENCE [LARGE SCALE GENOMIC DNA]</scope>
    <source>
        <strain evidence="5">W13939</strain>
    </source>
</reference>
<evidence type="ECO:0000313" key="4">
    <source>
        <dbReference type="EMBL" id="QKX54253.1"/>
    </source>
</evidence>
<dbReference type="RefSeq" id="XP_035340432.1">
    <property type="nucleotide sequence ID" value="XM_035484539.1"/>
</dbReference>
<dbReference type="InterPro" id="IPR036291">
    <property type="entry name" value="NAD(P)-bd_dom_sf"/>
</dbReference>
<evidence type="ECO:0000256" key="2">
    <source>
        <dbReference type="ARBA" id="ARBA00022857"/>
    </source>
</evidence>
<dbReference type="Pfam" id="PF13561">
    <property type="entry name" value="adh_short_C2"/>
    <property type="match status" value="2"/>
</dbReference>
<dbReference type="InterPro" id="IPR020904">
    <property type="entry name" value="Sc_DH/Rdtase_CS"/>
</dbReference>
<gene>
    <name evidence="4" type="ORF">TRUGW13939_01338</name>
</gene>
<dbReference type="GO" id="GO:0050664">
    <property type="term" value="F:oxidoreductase activity, acting on NAD(P)H, oxygen as acceptor"/>
    <property type="evidence" value="ECO:0007669"/>
    <property type="project" value="TreeGrafter"/>
</dbReference>
<sequence>MHPLFSLQGRTAIVSGVANAGIGFAIAQILAEAGASVAILYNRNKSAIDAAETISKSHGREREREIGSAYQVDVAKQADIEAVIAQIVRDYNGRLDIFVANSGIAWDEVGVIDSSVAHYHQVMSTNLDGVYYCARAAGWHFRRQAAEKTTITGEVLNDFRSGSFVATASMSGHIVNVPHLQAAYNTSKAGVIHLCKSLAVEWAGFARANTVSPGFIDSGLTGECSDEVKDSLSAKTPMRFVQTEHITRELSCVPDIHATSRIGHPDELKGAYLYLASDASSFTTGADIVVDGGYCLP</sequence>
<dbReference type="PANTHER" id="PTHR43008">
    <property type="entry name" value="BENZIL REDUCTASE"/>
    <property type="match status" value="1"/>
</dbReference>
<proteinExistence type="inferred from homology"/>
<dbReference type="PANTHER" id="PTHR43008:SF13">
    <property type="entry name" value="L-XYLULOSE REDUCTASE-RELATED"/>
    <property type="match status" value="1"/>
</dbReference>
<dbReference type="EMBL" id="CP055898">
    <property type="protein sequence ID" value="QKX54253.1"/>
    <property type="molecule type" value="Genomic_DNA"/>
</dbReference>
<keyword evidence="2" id="KW-0521">NADP</keyword>
<organism evidence="4 5">
    <name type="scientific">Talaromyces rugulosus</name>
    <name type="common">Penicillium rugulosum</name>
    <dbReference type="NCBI Taxonomy" id="121627"/>
    <lineage>
        <taxon>Eukaryota</taxon>
        <taxon>Fungi</taxon>
        <taxon>Dikarya</taxon>
        <taxon>Ascomycota</taxon>
        <taxon>Pezizomycotina</taxon>
        <taxon>Eurotiomycetes</taxon>
        <taxon>Eurotiomycetidae</taxon>
        <taxon>Eurotiales</taxon>
        <taxon>Trichocomaceae</taxon>
        <taxon>Talaromyces</taxon>
        <taxon>Talaromyces sect. Islandici</taxon>
    </lineage>
</organism>
<dbReference type="PRINTS" id="PR00081">
    <property type="entry name" value="GDHRDH"/>
</dbReference>
<dbReference type="AlphaFoldDB" id="A0A7H8QM50"/>
<dbReference type="SUPFAM" id="SSF51735">
    <property type="entry name" value="NAD(P)-binding Rossmann-fold domains"/>
    <property type="match status" value="1"/>
</dbReference>
<dbReference type="Gene3D" id="3.40.50.720">
    <property type="entry name" value="NAD(P)-binding Rossmann-like Domain"/>
    <property type="match status" value="1"/>
</dbReference>
<dbReference type="PROSITE" id="PS00061">
    <property type="entry name" value="ADH_SHORT"/>
    <property type="match status" value="1"/>
</dbReference>
<dbReference type="InterPro" id="IPR002347">
    <property type="entry name" value="SDR_fam"/>
</dbReference>
<keyword evidence="3" id="KW-0560">Oxidoreductase</keyword>
<keyword evidence="5" id="KW-1185">Reference proteome</keyword>
<name>A0A7H8QM50_TALRU</name>
<comment type="similarity">
    <text evidence="1">Belongs to the short-chain dehydrogenases/reductases (SDR) family.</text>
</comment>
<protein>
    <recommendedName>
        <fullName evidence="6">L-xylulose reductase</fullName>
    </recommendedName>
</protein>
<dbReference type="GeneID" id="55988850"/>